<dbReference type="PATRIC" id="fig|1365251.3.peg.2992"/>
<evidence type="ECO:0000313" key="2">
    <source>
        <dbReference type="EMBL" id="KZN49770.1"/>
    </source>
</evidence>
<dbReference type="EMBL" id="AUXZ01000080">
    <property type="protein sequence ID" value="KZN49770.1"/>
    <property type="molecule type" value="Genomic_DNA"/>
</dbReference>
<organism evidence="2 3">
    <name type="scientific">Pseudoalteromonas luteoviolacea H33</name>
    <dbReference type="NCBI Taxonomy" id="1365251"/>
    <lineage>
        <taxon>Bacteria</taxon>
        <taxon>Pseudomonadati</taxon>
        <taxon>Pseudomonadota</taxon>
        <taxon>Gammaproteobacteria</taxon>
        <taxon>Alteromonadales</taxon>
        <taxon>Pseudoalteromonadaceae</taxon>
        <taxon>Pseudoalteromonas</taxon>
    </lineage>
</organism>
<gene>
    <name evidence="2" type="ORF">N476_18430</name>
</gene>
<evidence type="ECO:0000256" key="1">
    <source>
        <dbReference type="SAM" id="SignalP"/>
    </source>
</evidence>
<dbReference type="OrthoDB" id="183671at2"/>
<name>A0A161Y196_9GAMM</name>
<evidence type="ECO:0000313" key="3">
    <source>
        <dbReference type="Proteomes" id="UP000076503"/>
    </source>
</evidence>
<proteinExistence type="predicted"/>
<reference evidence="2 3" key="1">
    <citation type="submission" date="2013-07" db="EMBL/GenBank/DDBJ databases">
        <title>Comparative Genomic and Metabolomic Analysis of Twelve Strains of Pseudoalteromonas luteoviolacea.</title>
        <authorList>
            <person name="Vynne N.G."/>
            <person name="Mansson M."/>
            <person name="Gram L."/>
        </authorList>
    </citation>
    <scope>NUCLEOTIDE SEQUENCE [LARGE SCALE GENOMIC DNA]</scope>
    <source>
        <strain evidence="2 3">H33</strain>
    </source>
</reference>
<sequence length="427" mass="48187">MKYSVGFMILLSSATSVASNIHVYDSGYQSSYFCLTNQLYNGVPKYCGATGTYTHKHIPVVVEKNNNHFEVFSNNENGNLVTYVVKNYNQKVKVHTESNWNDPHTNAVVDIDKNGYIYVQLSSRGLGHKYRSGHLYKSTTPYGTQFQKLKGLPNHGDFNQSYPQLHLDNALNRLAVFTRYEYAGKKSVRTLWFDNNGHEFKLAEGGHYAVSDTNDDGAIYIAYNYHPNYNLDRRSNIHVIKSYTFNPNTWYNIKGERLTLPLAENDSRTLVYDSEAKGTYIYVKDIVAEEAGTGGGVHVLFTESTSFDPTKGSRYVKDLDIQSANKVAVNTITATNHNYSGATYLTNRFGWTVHSILVNGNNHQPYFGGDIQLYQRVNGHWQYKNTYADGGNYTYIRKVRGSGHKAVASKGVGEIDNGNTQIRIEVK</sequence>
<dbReference type="Proteomes" id="UP000076503">
    <property type="component" value="Unassembled WGS sequence"/>
</dbReference>
<dbReference type="AlphaFoldDB" id="A0A161Y196"/>
<accession>A0A161Y196</accession>
<comment type="caution">
    <text evidence="2">The sequence shown here is derived from an EMBL/GenBank/DDBJ whole genome shotgun (WGS) entry which is preliminary data.</text>
</comment>
<keyword evidence="1" id="KW-0732">Signal</keyword>
<protein>
    <submittedName>
        <fullName evidence="2">Uncharacterized protein</fullName>
    </submittedName>
</protein>
<feature type="chain" id="PRO_5007829425" evidence="1">
    <location>
        <begin position="19"/>
        <end position="427"/>
    </location>
</feature>
<feature type="signal peptide" evidence="1">
    <location>
        <begin position="1"/>
        <end position="18"/>
    </location>
</feature>
<dbReference type="RefSeq" id="WP_063362386.1">
    <property type="nucleotide sequence ID" value="NZ_AUXZ01000080.1"/>
</dbReference>